<accession>A0A8T0FX53</accession>
<comment type="caution">
    <text evidence="1">The sequence shown here is derived from an EMBL/GenBank/DDBJ whole genome shotgun (WGS) entry which is preliminary data.</text>
</comment>
<proteinExistence type="predicted"/>
<dbReference type="Proteomes" id="UP000807504">
    <property type="component" value="Unassembled WGS sequence"/>
</dbReference>
<dbReference type="AlphaFoldDB" id="A0A8T0FX53"/>
<name>A0A8T0FX53_ARGBR</name>
<evidence type="ECO:0000313" key="2">
    <source>
        <dbReference type="Proteomes" id="UP000807504"/>
    </source>
</evidence>
<organism evidence="1 2">
    <name type="scientific">Argiope bruennichi</name>
    <name type="common">Wasp spider</name>
    <name type="synonym">Aranea bruennichi</name>
    <dbReference type="NCBI Taxonomy" id="94029"/>
    <lineage>
        <taxon>Eukaryota</taxon>
        <taxon>Metazoa</taxon>
        <taxon>Ecdysozoa</taxon>
        <taxon>Arthropoda</taxon>
        <taxon>Chelicerata</taxon>
        <taxon>Arachnida</taxon>
        <taxon>Araneae</taxon>
        <taxon>Araneomorphae</taxon>
        <taxon>Entelegynae</taxon>
        <taxon>Araneoidea</taxon>
        <taxon>Araneidae</taxon>
        <taxon>Argiope</taxon>
    </lineage>
</organism>
<reference evidence="1" key="2">
    <citation type="submission" date="2020-06" db="EMBL/GenBank/DDBJ databases">
        <authorList>
            <person name="Sheffer M."/>
        </authorList>
    </citation>
    <scope>NUCLEOTIDE SEQUENCE</scope>
</reference>
<keyword evidence="2" id="KW-1185">Reference proteome</keyword>
<protein>
    <submittedName>
        <fullName evidence="1">Uncharacterized protein</fullName>
    </submittedName>
</protein>
<reference evidence="1" key="1">
    <citation type="journal article" date="2020" name="bioRxiv">
        <title>Chromosome-level reference genome of the European wasp spider Argiope bruennichi: a resource for studies on range expansion and evolutionary adaptation.</title>
        <authorList>
            <person name="Sheffer M.M."/>
            <person name="Hoppe A."/>
            <person name="Krehenwinkel H."/>
            <person name="Uhl G."/>
            <person name="Kuss A.W."/>
            <person name="Jensen L."/>
            <person name="Jensen C."/>
            <person name="Gillespie R.G."/>
            <person name="Hoff K.J."/>
            <person name="Prost S."/>
        </authorList>
    </citation>
    <scope>NUCLEOTIDE SEQUENCE</scope>
</reference>
<sequence length="96" mass="10643">MPASNESGTSVPAATFSVRIIEGTNQAKLPLSPLGLGYDLELVVQCLQPCLKMKEEEGIPVSHFMQHAYPRTQSTFMNYFLRAKESPNVGKREQDS</sequence>
<dbReference type="EMBL" id="JABXBU010000003">
    <property type="protein sequence ID" value="KAF8793403.1"/>
    <property type="molecule type" value="Genomic_DNA"/>
</dbReference>
<gene>
    <name evidence="1" type="ORF">HNY73_004886</name>
</gene>
<evidence type="ECO:0000313" key="1">
    <source>
        <dbReference type="EMBL" id="KAF8793403.1"/>
    </source>
</evidence>